<protein>
    <recommendedName>
        <fullName evidence="1">PA domain-containing protein</fullName>
    </recommendedName>
</protein>
<sequence length="646" mass="68831">MLEPCAEQPAGLDICLRVPAGTYSVMGWVLTKPAWAESDGDLFTTIPLHSALVGDPEVTVDADLTVVLDAREATEVEVTTPDHVTGAGNLGAAAGFSWARTAADGTTAAEYLLNPPGSQIEERLFMAPTDEVTVGAFSASSRFRLAAPEVMLEAGGTALHPSYYPPPAFSDQTWQLPVLDGELELPVVDAGTATPAELAGADLDGALALVRRDPAVAVAEQANAAAAAGARMVAVYHHLPGSSADPGAWGIRLDVPTVRLSHEEGLALLDRMAAGPLTATATGTPSSPYLYDLSHTEHGRIPAELSYVADSDELAAVERDFSVQVAGSLSEASWAFEPGADFSATWAHAVPSAPAERVDYYVLDPEIVWQHHVRTPQEPYSGNWPEPFVTPLKLLSTLRTYEEPGTEETSWLRQPLAPGFDSGQPMARQGDVLIIPTAGYVDADGNFAEAVADGFGQGYQGLFQVWHGDELIGEAGGTDLPSGTILLPPGEETFRIDYAIENRTPWVELSTLTRTSWTFVSATTSEDEEPAVVPLLTLDHDLGADLTNRLPGPRDRRGPNEIQVSAGHLAGADTRITGLTVEASYDDGDTWQTLRVRRDGDTFAAHLPNRPPRDNSGFVSFRFSAEDADGNRIDQEVIRAAALPAD</sequence>
<comment type="caution">
    <text evidence="2">The sequence shown here is derived from an EMBL/GenBank/DDBJ whole genome shotgun (WGS) entry which is preliminary data.</text>
</comment>
<dbReference type="InterPro" id="IPR003137">
    <property type="entry name" value="PA_domain"/>
</dbReference>
<dbReference type="SUPFAM" id="SSF52025">
    <property type="entry name" value="PA domain"/>
    <property type="match status" value="1"/>
</dbReference>
<dbReference type="EMBL" id="JACHMM010000001">
    <property type="protein sequence ID" value="MBB5786475.1"/>
    <property type="molecule type" value="Genomic_DNA"/>
</dbReference>
<gene>
    <name evidence="2" type="ORF">HD601_001050</name>
</gene>
<reference evidence="2 3" key="1">
    <citation type="submission" date="2020-08" db="EMBL/GenBank/DDBJ databases">
        <title>Sequencing the genomes of 1000 actinobacteria strains.</title>
        <authorList>
            <person name="Klenk H.-P."/>
        </authorList>
    </citation>
    <scope>NUCLEOTIDE SEQUENCE [LARGE SCALE GENOMIC DNA]</scope>
    <source>
        <strain evidence="2 3">DSM 102122</strain>
    </source>
</reference>
<name>A0A7W9LJU1_9ACTN</name>
<feature type="domain" description="PA" evidence="1">
    <location>
        <begin position="185"/>
        <end position="268"/>
    </location>
</feature>
<accession>A0A7W9LJU1</accession>
<proteinExistence type="predicted"/>
<dbReference type="Proteomes" id="UP000542813">
    <property type="component" value="Unassembled WGS sequence"/>
</dbReference>
<dbReference type="AlphaFoldDB" id="A0A7W9LJU1"/>
<dbReference type="Pfam" id="PF02225">
    <property type="entry name" value="PA"/>
    <property type="match status" value="1"/>
</dbReference>
<organism evidence="2 3">
    <name type="scientific">Jiangella mangrovi</name>
    <dbReference type="NCBI Taxonomy" id="1524084"/>
    <lineage>
        <taxon>Bacteria</taxon>
        <taxon>Bacillati</taxon>
        <taxon>Actinomycetota</taxon>
        <taxon>Actinomycetes</taxon>
        <taxon>Jiangellales</taxon>
        <taxon>Jiangellaceae</taxon>
        <taxon>Jiangella</taxon>
    </lineage>
</organism>
<keyword evidence="3" id="KW-1185">Reference proteome</keyword>
<dbReference type="RefSeq" id="WP_184819945.1">
    <property type="nucleotide sequence ID" value="NZ_JACHMM010000001.1"/>
</dbReference>
<evidence type="ECO:0000313" key="2">
    <source>
        <dbReference type="EMBL" id="MBB5786475.1"/>
    </source>
</evidence>
<dbReference type="InterPro" id="IPR046450">
    <property type="entry name" value="PA_dom_sf"/>
</dbReference>
<evidence type="ECO:0000259" key="1">
    <source>
        <dbReference type="Pfam" id="PF02225"/>
    </source>
</evidence>
<dbReference type="Gene3D" id="3.50.30.30">
    <property type="match status" value="1"/>
</dbReference>
<evidence type="ECO:0000313" key="3">
    <source>
        <dbReference type="Proteomes" id="UP000542813"/>
    </source>
</evidence>